<accession>D3AD81</accession>
<organism evidence="1 2">
    <name type="scientific">Hungatella hathewayi DSM 13479</name>
    <dbReference type="NCBI Taxonomy" id="566550"/>
    <lineage>
        <taxon>Bacteria</taxon>
        <taxon>Bacillati</taxon>
        <taxon>Bacillota</taxon>
        <taxon>Clostridia</taxon>
        <taxon>Lachnospirales</taxon>
        <taxon>Lachnospiraceae</taxon>
        <taxon>Hungatella</taxon>
    </lineage>
</organism>
<protein>
    <submittedName>
        <fullName evidence="1">Uncharacterized protein</fullName>
    </submittedName>
</protein>
<comment type="caution">
    <text evidence="1">The sequence shown here is derived from an EMBL/GenBank/DDBJ whole genome shotgun (WGS) entry which is preliminary data.</text>
</comment>
<name>D3AD81_9FIRM</name>
<evidence type="ECO:0000313" key="2">
    <source>
        <dbReference type="Proteomes" id="UP000004968"/>
    </source>
</evidence>
<dbReference type="HOGENOM" id="CLU_2569189_0_0_9"/>
<dbReference type="EMBL" id="ACIO01000113">
    <property type="protein sequence ID" value="EFD00220.1"/>
    <property type="molecule type" value="Genomic_DNA"/>
</dbReference>
<evidence type="ECO:0000313" key="1">
    <source>
        <dbReference type="EMBL" id="EFD00220.1"/>
    </source>
</evidence>
<reference evidence="1 2" key="1">
    <citation type="submission" date="2010-01" db="EMBL/GenBank/DDBJ databases">
        <authorList>
            <person name="Weinstock G."/>
            <person name="Sodergren E."/>
            <person name="Clifton S."/>
            <person name="Fulton L."/>
            <person name="Fulton B."/>
            <person name="Courtney L."/>
            <person name="Fronick C."/>
            <person name="Harrison M."/>
            <person name="Strong C."/>
            <person name="Farmer C."/>
            <person name="Delahaunty K."/>
            <person name="Markovic C."/>
            <person name="Hall O."/>
            <person name="Minx P."/>
            <person name="Tomlinson C."/>
            <person name="Mitreva M."/>
            <person name="Nelson J."/>
            <person name="Hou S."/>
            <person name="Wollam A."/>
            <person name="Pepin K.H."/>
            <person name="Johnson M."/>
            <person name="Bhonagiri V."/>
            <person name="Nash W.E."/>
            <person name="Warren W."/>
            <person name="Chinwalla A."/>
            <person name="Mardis E.R."/>
            <person name="Wilson R.K."/>
        </authorList>
    </citation>
    <scope>NUCLEOTIDE SEQUENCE [LARGE SCALE GENOMIC DNA]</scope>
    <source>
        <strain evidence="1 2">DSM 13479</strain>
    </source>
</reference>
<dbReference type="AlphaFoldDB" id="D3AD81"/>
<proteinExistence type="predicted"/>
<dbReference type="Proteomes" id="UP000004968">
    <property type="component" value="Unassembled WGS sequence"/>
</dbReference>
<gene>
    <name evidence="1" type="ORF">CLOSTHATH_01559</name>
</gene>
<sequence>MLYAVAMSSVESGKRQSASCWHESGLPFTGFHRAKPVTEMKRSGIEVHCGLTRSQIEVHCGPIQAPPRLYRNELKEEISKW</sequence>